<evidence type="ECO:0000313" key="1">
    <source>
        <dbReference type="EMBL" id="CAG7638216.1"/>
    </source>
</evidence>
<reference evidence="1" key="1">
    <citation type="submission" date="2021-06" db="EMBL/GenBank/DDBJ databases">
        <authorList>
            <person name="Arsene-Ploetze F."/>
        </authorList>
    </citation>
    <scope>NUCLEOTIDE SEQUENCE</scope>
    <source>
        <strain evidence="1">SBRY1</strain>
    </source>
</reference>
<gene>
    <name evidence="1" type="ORF">SBRY_30203</name>
</gene>
<protein>
    <submittedName>
        <fullName evidence="1">Uncharacterized protein</fullName>
    </submittedName>
</protein>
<sequence length="95" mass="9118">MRITDAAAVRLLRPGDRVDVLAAARVVASGARVVAVPEQVGGQDTSTAAEGSGLPTATADAGAAGGALVVLAVPRRIAAALSGAAMSSPLAVALC</sequence>
<dbReference type="EMBL" id="CAJVAX010000017">
    <property type="protein sequence ID" value="CAG7638216.1"/>
    <property type="molecule type" value="Genomic_DNA"/>
</dbReference>
<evidence type="ECO:0000313" key="2">
    <source>
        <dbReference type="Proteomes" id="UP001153328"/>
    </source>
</evidence>
<proteinExistence type="predicted"/>
<accession>A0A9W4H0L1</accession>
<comment type="caution">
    <text evidence="1">The sequence shown here is derived from an EMBL/GenBank/DDBJ whole genome shotgun (WGS) entry which is preliminary data.</text>
</comment>
<organism evidence="1 2">
    <name type="scientific">Actinacidiphila bryophytorum</name>
    <dbReference type="NCBI Taxonomy" id="1436133"/>
    <lineage>
        <taxon>Bacteria</taxon>
        <taxon>Bacillati</taxon>
        <taxon>Actinomycetota</taxon>
        <taxon>Actinomycetes</taxon>
        <taxon>Kitasatosporales</taxon>
        <taxon>Streptomycetaceae</taxon>
        <taxon>Actinacidiphila</taxon>
    </lineage>
</organism>
<dbReference type="AlphaFoldDB" id="A0A9W4H0L1"/>
<name>A0A9W4H0L1_9ACTN</name>
<keyword evidence="2" id="KW-1185">Reference proteome</keyword>
<dbReference type="Proteomes" id="UP001153328">
    <property type="component" value="Unassembled WGS sequence"/>
</dbReference>